<feature type="transmembrane region" description="Helical" evidence="8">
    <location>
        <begin position="368"/>
        <end position="387"/>
    </location>
</feature>
<feature type="transmembrane region" description="Helical" evidence="8">
    <location>
        <begin position="248"/>
        <end position="268"/>
    </location>
</feature>
<dbReference type="InterPro" id="IPR004812">
    <property type="entry name" value="Efflux_drug-R_Bcr/CmlA"/>
</dbReference>
<feature type="transmembrane region" description="Helical" evidence="8">
    <location>
        <begin position="340"/>
        <end position="362"/>
    </location>
</feature>
<dbReference type="OrthoDB" id="9814303at2"/>
<evidence type="ECO:0000256" key="4">
    <source>
        <dbReference type="ARBA" id="ARBA00022475"/>
    </source>
</evidence>
<dbReference type="EMBL" id="AMEM01000007">
    <property type="protein sequence ID" value="EKX92077.1"/>
    <property type="molecule type" value="Genomic_DNA"/>
</dbReference>
<evidence type="ECO:0000256" key="6">
    <source>
        <dbReference type="ARBA" id="ARBA00022989"/>
    </source>
</evidence>
<proteinExistence type="inferred from homology"/>
<comment type="caution">
    <text evidence="10">The sequence shown here is derived from an EMBL/GenBank/DDBJ whole genome shotgun (WGS) entry which is preliminary data.</text>
</comment>
<feature type="transmembrane region" description="Helical" evidence="8">
    <location>
        <begin position="98"/>
        <end position="114"/>
    </location>
</feature>
<keyword evidence="3" id="KW-0813">Transport</keyword>
<comment type="subcellular location">
    <subcellularLocation>
        <location evidence="1">Cell membrane</location>
        <topology evidence="1">Multi-pass membrane protein</topology>
    </subcellularLocation>
</comment>
<dbReference type="SUPFAM" id="SSF103473">
    <property type="entry name" value="MFS general substrate transporter"/>
    <property type="match status" value="1"/>
</dbReference>
<organism evidence="10 11">
    <name type="scientific">Corynebacterium durum F0235</name>
    <dbReference type="NCBI Taxonomy" id="1035195"/>
    <lineage>
        <taxon>Bacteria</taxon>
        <taxon>Bacillati</taxon>
        <taxon>Actinomycetota</taxon>
        <taxon>Actinomycetes</taxon>
        <taxon>Mycobacteriales</taxon>
        <taxon>Corynebacteriaceae</taxon>
        <taxon>Corynebacterium</taxon>
    </lineage>
</organism>
<keyword evidence="6 8" id="KW-1133">Transmembrane helix</keyword>
<feature type="transmembrane region" description="Helical" evidence="8">
    <location>
        <begin position="309"/>
        <end position="328"/>
    </location>
</feature>
<gene>
    <name evidence="10" type="ORF">HMPREF9997_00362</name>
</gene>
<dbReference type="InterPro" id="IPR036259">
    <property type="entry name" value="MFS_trans_sf"/>
</dbReference>
<accession>L1MLG1</accession>
<dbReference type="STRING" id="1035195.HMPREF9997_00362"/>
<comment type="similarity">
    <text evidence="2">Belongs to the major facilitator superfamily. Bcr/CmlA family.</text>
</comment>
<dbReference type="CDD" id="cd17320">
    <property type="entry name" value="MFS_MdfA_MDR_like"/>
    <property type="match status" value="1"/>
</dbReference>
<dbReference type="GO" id="GO:0042910">
    <property type="term" value="F:xenobiotic transmembrane transporter activity"/>
    <property type="evidence" value="ECO:0007669"/>
    <property type="project" value="InterPro"/>
</dbReference>
<feature type="transmembrane region" description="Helical" evidence="8">
    <location>
        <begin position="74"/>
        <end position="92"/>
    </location>
</feature>
<feature type="transmembrane region" description="Helical" evidence="8">
    <location>
        <begin position="210"/>
        <end position="228"/>
    </location>
</feature>
<dbReference type="NCBIfam" id="TIGR00710">
    <property type="entry name" value="efflux_Bcr_CflA"/>
    <property type="match status" value="1"/>
</dbReference>
<feature type="transmembrane region" description="Helical" evidence="8">
    <location>
        <begin position="135"/>
        <end position="155"/>
    </location>
</feature>
<dbReference type="GO" id="GO:1990961">
    <property type="term" value="P:xenobiotic detoxification by transmembrane export across the plasma membrane"/>
    <property type="evidence" value="ECO:0007669"/>
    <property type="project" value="InterPro"/>
</dbReference>
<keyword evidence="4" id="KW-1003">Cell membrane</keyword>
<dbReference type="RefSeq" id="WP_006062055.1">
    <property type="nucleotide sequence ID" value="NZ_KB290822.1"/>
</dbReference>
<feature type="domain" description="Major facilitator superfamily (MFS) profile" evidence="9">
    <location>
        <begin position="1"/>
        <end position="392"/>
    </location>
</feature>
<dbReference type="HOGENOM" id="CLU_001265_47_0_11"/>
<protein>
    <submittedName>
        <fullName evidence="10">Drug resistance transporter, Bcr/CflA subfamily</fullName>
    </submittedName>
</protein>
<dbReference type="InterPro" id="IPR020846">
    <property type="entry name" value="MFS_dom"/>
</dbReference>
<keyword evidence="11" id="KW-1185">Reference proteome</keyword>
<evidence type="ECO:0000313" key="11">
    <source>
        <dbReference type="Proteomes" id="UP000010445"/>
    </source>
</evidence>
<evidence type="ECO:0000256" key="8">
    <source>
        <dbReference type="SAM" id="Phobius"/>
    </source>
</evidence>
<keyword evidence="7 8" id="KW-0472">Membrane</keyword>
<dbReference type="PATRIC" id="fig|1035195.3.peg.332"/>
<dbReference type="PANTHER" id="PTHR23502:SF132">
    <property type="entry name" value="POLYAMINE TRANSPORTER 2-RELATED"/>
    <property type="match status" value="1"/>
</dbReference>
<evidence type="ECO:0000256" key="3">
    <source>
        <dbReference type="ARBA" id="ARBA00022448"/>
    </source>
</evidence>
<dbReference type="InterPro" id="IPR011701">
    <property type="entry name" value="MFS"/>
</dbReference>
<dbReference type="GO" id="GO:0005886">
    <property type="term" value="C:plasma membrane"/>
    <property type="evidence" value="ECO:0007669"/>
    <property type="project" value="UniProtKB-SubCell"/>
</dbReference>
<feature type="transmembrane region" description="Helical" evidence="8">
    <location>
        <begin position="161"/>
        <end position="180"/>
    </location>
</feature>
<name>L1MLG1_9CORY</name>
<sequence>MSSAKTSVSLLAILGALMAMTSIATDIYLPAMPVMEEKLGGDAELAITGFLLGFAIAQLLWGPISDRVGRKIPLFIGMVLFIIGSIGCALSTHMMEVVLWRIFQAVGACVGPMLSRAMIRDMYGATKAAQTMSTLMMIMAVAPIAGPFVGGGLLAVGTWQLIFWAMAIVGVMLFAALFFLPETLPKETRAPQSFLHTFGNYGNLLKNGRYMRYTLCVTAFYVAVYAFVSGSPAVYITHFGVPEQYFGLFFGINILGVTMVSALNRRLLRTYTLDVLIRRSLAVAATAAIVLAALSFTGIGGLWGVVAPMFFIFSTNGIIAACTNAAALSSVPTRMTGAAAALLGSLQYGSGVVSSALLALLSDGTPRAMSGIIVVVIVLSALSTIGAPHKPHKQSVEA</sequence>
<keyword evidence="5 8" id="KW-0812">Transmembrane</keyword>
<dbReference type="Pfam" id="PF07690">
    <property type="entry name" value="MFS_1"/>
    <property type="match status" value="1"/>
</dbReference>
<evidence type="ECO:0000256" key="2">
    <source>
        <dbReference type="ARBA" id="ARBA00006236"/>
    </source>
</evidence>
<dbReference type="eggNOG" id="COG2814">
    <property type="taxonomic scope" value="Bacteria"/>
</dbReference>
<dbReference type="PANTHER" id="PTHR23502">
    <property type="entry name" value="MAJOR FACILITATOR SUPERFAMILY"/>
    <property type="match status" value="1"/>
</dbReference>
<dbReference type="AlphaFoldDB" id="L1MLG1"/>
<feature type="transmembrane region" description="Helical" evidence="8">
    <location>
        <begin position="45"/>
        <end position="62"/>
    </location>
</feature>
<dbReference type="Gene3D" id="1.20.1720.10">
    <property type="entry name" value="Multidrug resistance protein D"/>
    <property type="match status" value="1"/>
</dbReference>
<feature type="transmembrane region" description="Helical" evidence="8">
    <location>
        <begin position="280"/>
        <end position="303"/>
    </location>
</feature>
<dbReference type="Proteomes" id="UP000010445">
    <property type="component" value="Unassembled WGS sequence"/>
</dbReference>
<dbReference type="PROSITE" id="PS50850">
    <property type="entry name" value="MFS"/>
    <property type="match status" value="1"/>
</dbReference>
<evidence type="ECO:0000313" key="10">
    <source>
        <dbReference type="EMBL" id="EKX92077.1"/>
    </source>
</evidence>
<evidence type="ECO:0000256" key="1">
    <source>
        <dbReference type="ARBA" id="ARBA00004651"/>
    </source>
</evidence>
<evidence type="ECO:0000256" key="5">
    <source>
        <dbReference type="ARBA" id="ARBA00022692"/>
    </source>
</evidence>
<evidence type="ECO:0000256" key="7">
    <source>
        <dbReference type="ARBA" id="ARBA00023136"/>
    </source>
</evidence>
<evidence type="ECO:0000259" key="9">
    <source>
        <dbReference type="PROSITE" id="PS50850"/>
    </source>
</evidence>
<reference evidence="10 11" key="1">
    <citation type="submission" date="2012-05" db="EMBL/GenBank/DDBJ databases">
        <authorList>
            <person name="Weinstock G."/>
            <person name="Sodergren E."/>
            <person name="Lobos E.A."/>
            <person name="Fulton L."/>
            <person name="Fulton R."/>
            <person name="Courtney L."/>
            <person name="Fronick C."/>
            <person name="O'Laughlin M."/>
            <person name="Godfrey J."/>
            <person name="Wilson R.M."/>
            <person name="Miner T."/>
            <person name="Farmer C."/>
            <person name="Delehaunty K."/>
            <person name="Cordes M."/>
            <person name="Minx P."/>
            <person name="Tomlinson C."/>
            <person name="Chen J."/>
            <person name="Wollam A."/>
            <person name="Pepin K.H."/>
            <person name="Bhonagiri V."/>
            <person name="Zhang X."/>
            <person name="Suruliraj S."/>
            <person name="Warren W."/>
            <person name="Mitreva M."/>
            <person name="Mardis E.R."/>
            <person name="Wilson R.K."/>
        </authorList>
    </citation>
    <scope>NUCLEOTIDE SEQUENCE [LARGE SCALE GENOMIC DNA]</scope>
    <source>
        <strain evidence="10 11">F0235</strain>
    </source>
</reference>